<dbReference type="Proteomes" id="UP000183077">
    <property type="component" value="Unassembled WGS sequence"/>
</dbReference>
<feature type="transmembrane region" description="Helical" evidence="12">
    <location>
        <begin position="303"/>
        <end position="324"/>
    </location>
</feature>
<dbReference type="GO" id="GO:0005886">
    <property type="term" value="C:plasma membrane"/>
    <property type="evidence" value="ECO:0007669"/>
    <property type="project" value="UniProtKB-SubCell"/>
</dbReference>
<dbReference type="GO" id="GO:0015087">
    <property type="term" value="F:cobalt ion transmembrane transporter activity"/>
    <property type="evidence" value="ECO:0007669"/>
    <property type="project" value="UniProtKB-UniRule"/>
</dbReference>
<dbReference type="SUPFAM" id="SSF143865">
    <property type="entry name" value="CorA soluble domain-like"/>
    <property type="match status" value="1"/>
</dbReference>
<dbReference type="CDD" id="cd12828">
    <property type="entry name" value="TmCorA-like_1"/>
    <property type="match status" value="1"/>
</dbReference>
<keyword evidence="4 12" id="KW-1003">Cell membrane</keyword>
<dbReference type="InterPro" id="IPR045863">
    <property type="entry name" value="CorA_TM1_TM2"/>
</dbReference>
<dbReference type="SUPFAM" id="SSF144083">
    <property type="entry name" value="Magnesium transport protein CorA, transmembrane region"/>
    <property type="match status" value="1"/>
</dbReference>
<reference evidence="13 15" key="1">
    <citation type="submission" date="2016-01" db="EMBL/GenBank/DDBJ databases">
        <title>Whole genome sequencing of Myroides marinus L41.</title>
        <authorList>
            <person name="Hong K.W."/>
        </authorList>
    </citation>
    <scope>NUCLEOTIDE SEQUENCE [LARGE SCALE GENOMIC DNA]</scope>
    <source>
        <strain evidence="13 15">L41</strain>
    </source>
</reference>
<comment type="subcellular location">
    <subcellularLocation>
        <location evidence="1">Cell membrane</location>
        <topology evidence="1">Multi-pass membrane protein</topology>
    </subcellularLocation>
    <subcellularLocation>
        <location evidence="12">Membrane</location>
        <topology evidence="12">Multi-pass membrane protein</topology>
    </subcellularLocation>
</comment>
<feature type="transmembrane region" description="Helical" evidence="12">
    <location>
        <begin position="336"/>
        <end position="355"/>
    </location>
</feature>
<comment type="function">
    <text evidence="11">Mediates influx of magnesium ions. Alternates between open and closed states. Activated by low cytoplasmic Mg(2+) levels. Inactive when cytoplasmic Mg(2+) levels are high.</text>
</comment>
<dbReference type="AlphaFoldDB" id="A0A163XKQ2"/>
<dbReference type="EMBL" id="LQNU01000066">
    <property type="protein sequence ID" value="KZE78038.1"/>
    <property type="molecule type" value="Genomic_DNA"/>
</dbReference>
<evidence type="ECO:0000256" key="1">
    <source>
        <dbReference type="ARBA" id="ARBA00004651"/>
    </source>
</evidence>
<evidence type="ECO:0000256" key="12">
    <source>
        <dbReference type="RuleBase" id="RU362010"/>
    </source>
</evidence>
<proteinExistence type="inferred from homology"/>
<dbReference type="RefSeq" id="WP_038987331.1">
    <property type="nucleotide sequence ID" value="NZ_FNYS01000003.1"/>
</dbReference>
<evidence type="ECO:0000256" key="7">
    <source>
        <dbReference type="ARBA" id="ARBA00022989"/>
    </source>
</evidence>
<keyword evidence="8 12" id="KW-0406">Ion transport</keyword>
<evidence type="ECO:0000256" key="2">
    <source>
        <dbReference type="ARBA" id="ARBA00009765"/>
    </source>
</evidence>
<dbReference type="EMBL" id="FNYS01000003">
    <property type="protein sequence ID" value="SEI70561.1"/>
    <property type="molecule type" value="Genomic_DNA"/>
</dbReference>
<evidence type="ECO:0000256" key="3">
    <source>
        <dbReference type="ARBA" id="ARBA00022448"/>
    </source>
</evidence>
<evidence type="ECO:0000256" key="8">
    <source>
        <dbReference type="ARBA" id="ARBA00023065"/>
    </source>
</evidence>
<dbReference type="InterPro" id="IPR004488">
    <property type="entry name" value="Mg/Co-transport_prot_CorA"/>
</dbReference>
<accession>A0A163XKQ2</accession>
<evidence type="ECO:0000256" key="4">
    <source>
        <dbReference type="ARBA" id="ARBA00022475"/>
    </source>
</evidence>
<dbReference type="FunFam" id="1.20.58.340:FF:000004">
    <property type="entry name" value="Magnesium transport protein CorA"/>
    <property type="match status" value="1"/>
</dbReference>
<evidence type="ECO:0000313" key="13">
    <source>
        <dbReference type="EMBL" id="KZE78038.1"/>
    </source>
</evidence>
<dbReference type="InterPro" id="IPR002523">
    <property type="entry name" value="MgTranspt_CorA/ZnTranspt_ZntB"/>
</dbReference>
<dbReference type="Proteomes" id="UP000076630">
    <property type="component" value="Unassembled WGS sequence"/>
</dbReference>
<dbReference type="PANTHER" id="PTHR46494">
    <property type="entry name" value="CORA FAMILY METAL ION TRANSPORTER (EUROFUNG)"/>
    <property type="match status" value="1"/>
</dbReference>
<keyword evidence="7 12" id="KW-1133">Transmembrane helix</keyword>
<gene>
    <name evidence="12" type="primary">corA</name>
    <name evidence="13" type="ORF">AV926_13420</name>
    <name evidence="14" type="ORF">SAMN04488018_103157</name>
</gene>
<dbReference type="InterPro" id="IPR045861">
    <property type="entry name" value="CorA_cytoplasmic_dom"/>
</dbReference>
<sequence>MRRVKYKKTRKLQPNSLEYSGSFPEVPISMQLFIYDEGTFEEYNDLSLKEIEQIMLTASPSAVKWFNLHGLHDIALLKEVGNFFKIEAYIMAEILNFSRRTRVEELDNTLFFSVKAILPYQDDEATLDIEQISFILQDNVLLSFQEKRGAFFNLIRERIRTKTGQIRKKDAGYLLYGLLDSLMESYFVALDLIEDNVEHVLIEARTKYHKDILVRIEEYTQQLQEVKRAIIPLREVLYNLKSQHDKKNTDCVISKASIAFFDRLQYKSYEMLDQIDYNLNKLDSATNYFFSSQSNRMNEIMKVLTIVSVIFIPLTFIVGVYGMNFENMPELKTENGYFYTIGVMITLVIVMISYFKWRKWF</sequence>
<dbReference type="OrthoDB" id="9803416at2"/>
<evidence type="ECO:0000313" key="14">
    <source>
        <dbReference type="EMBL" id="SEI70561.1"/>
    </source>
</evidence>
<keyword evidence="9 12" id="KW-0472">Membrane</keyword>
<name>A0A163XKQ2_9FLAO</name>
<evidence type="ECO:0000256" key="11">
    <source>
        <dbReference type="ARBA" id="ARBA00045497"/>
    </source>
</evidence>
<keyword evidence="5 12" id="KW-0812">Transmembrane</keyword>
<dbReference type="GO" id="GO:0015095">
    <property type="term" value="F:magnesium ion transmembrane transporter activity"/>
    <property type="evidence" value="ECO:0007669"/>
    <property type="project" value="UniProtKB-UniRule"/>
</dbReference>
<evidence type="ECO:0000313" key="15">
    <source>
        <dbReference type="Proteomes" id="UP000076630"/>
    </source>
</evidence>
<organism evidence="13 15">
    <name type="scientific">Myroides marinus</name>
    <dbReference type="NCBI Taxonomy" id="703342"/>
    <lineage>
        <taxon>Bacteria</taxon>
        <taxon>Pseudomonadati</taxon>
        <taxon>Bacteroidota</taxon>
        <taxon>Flavobacteriia</taxon>
        <taxon>Flavobacteriales</taxon>
        <taxon>Flavobacteriaceae</taxon>
        <taxon>Myroides</taxon>
    </lineage>
</organism>
<dbReference type="Gene3D" id="3.30.460.20">
    <property type="entry name" value="CorA soluble domain-like"/>
    <property type="match status" value="1"/>
</dbReference>
<comment type="catalytic activity">
    <reaction evidence="10">
        <text>Mg(2+)(in) = Mg(2+)(out)</text>
        <dbReference type="Rhea" id="RHEA:29827"/>
        <dbReference type="ChEBI" id="CHEBI:18420"/>
    </reaction>
</comment>
<dbReference type="Pfam" id="PF01544">
    <property type="entry name" value="CorA"/>
    <property type="match status" value="1"/>
</dbReference>
<dbReference type="Gene3D" id="1.20.58.340">
    <property type="entry name" value="Magnesium transport protein CorA, transmembrane region"/>
    <property type="match status" value="2"/>
</dbReference>
<dbReference type="GO" id="GO:0000287">
    <property type="term" value="F:magnesium ion binding"/>
    <property type="evidence" value="ECO:0007669"/>
    <property type="project" value="TreeGrafter"/>
</dbReference>
<evidence type="ECO:0000256" key="6">
    <source>
        <dbReference type="ARBA" id="ARBA00022842"/>
    </source>
</evidence>
<protein>
    <recommendedName>
        <fullName evidence="12">Magnesium transport protein CorA</fullName>
    </recommendedName>
</protein>
<keyword evidence="6 12" id="KW-0460">Magnesium</keyword>
<keyword evidence="3 12" id="KW-0813">Transport</keyword>
<evidence type="ECO:0000256" key="5">
    <source>
        <dbReference type="ARBA" id="ARBA00022692"/>
    </source>
</evidence>
<evidence type="ECO:0000256" key="9">
    <source>
        <dbReference type="ARBA" id="ARBA00023136"/>
    </source>
</evidence>
<reference evidence="14 16" key="2">
    <citation type="submission" date="2016-10" db="EMBL/GenBank/DDBJ databases">
        <authorList>
            <person name="de Groot N.N."/>
        </authorList>
    </citation>
    <scope>NUCLEOTIDE SEQUENCE [LARGE SCALE GENOMIC DNA]</scope>
    <source>
        <strain evidence="14 16">DSM 23048</strain>
    </source>
</reference>
<evidence type="ECO:0000313" key="16">
    <source>
        <dbReference type="Proteomes" id="UP000183077"/>
    </source>
</evidence>
<dbReference type="GO" id="GO:0050897">
    <property type="term" value="F:cobalt ion binding"/>
    <property type="evidence" value="ECO:0007669"/>
    <property type="project" value="TreeGrafter"/>
</dbReference>
<dbReference type="PANTHER" id="PTHR46494:SF1">
    <property type="entry name" value="CORA FAMILY METAL ION TRANSPORTER (EUROFUNG)"/>
    <property type="match status" value="1"/>
</dbReference>
<comment type="similarity">
    <text evidence="2 12">Belongs to the CorA metal ion transporter (MIT) (TC 1.A.35) family.</text>
</comment>
<keyword evidence="15" id="KW-1185">Reference proteome</keyword>
<evidence type="ECO:0000256" key="10">
    <source>
        <dbReference type="ARBA" id="ARBA00034269"/>
    </source>
</evidence>
<dbReference type="GeneID" id="82256283"/>
<dbReference type="NCBIfam" id="TIGR00383">
    <property type="entry name" value="corA"/>
    <property type="match status" value="1"/>
</dbReference>